<protein>
    <submittedName>
        <fullName evidence="1">Uncharacterized protein</fullName>
    </submittedName>
</protein>
<dbReference type="Proteomes" id="UP000078200">
    <property type="component" value="Unassembled WGS sequence"/>
</dbReference>
<reference evidence="1" key="1">
    <citation type="submission" date="2020-05" db="UniProtKB">
        <authorList>
            <consortium name="EnsemblMetazoa"/>
        </authorList>
    </citation>
    <scope>IDENTIFICATION</scope>
    <source>
        <strain evidence="1">TTRI</strain>
    </source>
</reference>
<keyword evidence="2" id="KW-1185">Reference proteome</keyword>
<dbReference type="AlphaFoldDB" id="A0A1A9VTN0"/>
<organism evidence="1 2">
    <name type="scientific">Glossina austeni</name>
    <name type="common">Savannah tsetse fly</name>
    <dbReference type="NCBI Taxonomy" id="7395"/>
    <lineage>
        <taxon>Eukaryota</taxon>
        <taxon>Metazoa</taxon>
        <taxon>Ecdysozoa</taxon>
        <taxon>Arthropoda</taxon>
        <taxon>Hexapoda</taxon>
        <taxon>Insecta</taxon>
        <taxon>Pterygota</taxon>
        <taxon>Neoptera</taxon>
        <taxon>Endopterygota</taxon>
        <taxon>Diptera</taxon>
        <taxon>Brachycera</taxon>
        <taxon>Muscomorpha</taxon>
        <taxon>Hippoboscoidea</taxon>
        <taxon>Glossinidae</taxon>
        <taxon>Glossina</taxon>
    </lineage>
</organism>
<evidence type="ECO:0000313" key="2">
    <source>
        <dbReference type="Proteomes" id="UP000078200"/>
    </source>
</evidence>
<evidence type="ECO:0000313" key="1">
    <source>
        <dbReference type="EnsemblMetazoa" id="GAUT047147-PA"/>
    </source>
</evidence>
<dbReference type="VEuPathDB" id="VectorBase:GAUT047147"/>
<dbReference type="EnsemblMetazoa" id="GAUT047147-RA">
    <property type="protein sequence ID" value="GAUT047147-PA"/>
    <property type="gene ID" value="GAUT047147"/>
</dbReference>
<proteinExistence type="predicted"/>
<sequence>MEEKRKLQPCLVYLSPTTNDKTRWIDDSMFSSRLLLDLHLCYYYGNFLYTNRPTTSSLLNANTFCECKFSLTFHQRHQSTSGIHRITFSNTTSNIDILYDRSIAPVSCSVN</sequence>
<accession>A0A1A9VTN0</accession>
<name>A0A1A9VTN0_GLOAU</name>